<dbReference type="PANTHER" id="PTHR47723:SF19">
    <property type="entry name" value="POLYNUCLEOTIDYL TRANSFERASE, RIBONUCLEASE H-LIKE SUPERFAMILY PROTEIN"/>
    <property type="match status" value="1"/>
</dbReference>
<keyword evidence="3" id="KW-1185">Reference proteome</keyword>
<feature type="domain" description="RNase H type-1" evidence="1">
    <location>
        <begin position="189"/>
        <end position="250"/>
    </location>
</feature>
<comment type="caution">
    <text evidence="2">The sequence shown here is derived from an EMBL/GenBank/DDBJ whole genome shotgun (WGS) entry which is preliminary data.</text>
</comment>
<evidence type="ECO:0000313" key="3">
    <source>
        <dbReference type="Proteomes" id="UP001472677"/>
    </source>
</evidence>
<accession>A0ABR2G8M5</accession>
<gene>
    <name evidence="2" type="ORF">V6N12_065122</name>
</gene>
<dbReference type="Pfam" id="PF13456">
    <property type="entry name" value="RVT_3"/>
    <property type="match status" value="1"/>
</dbReference>
<dbReference type="InterPro" id="IPR044730">
    <property type="entry name" value="RNase_H-like_dom_plant"/>
</dbReference>
<name>A0ABR2G8M5_9ROSI</name>
<evidence type="ECO:0000259" key="1">
    <source>
        <dbReference type="Pfam" id="PF13456"/>
    </source>
</evidence>
<reference evidence="2 3" key="1">
    <citation type="journal article" date="2024" name="G3 (Bethesda)">
        <title>Genome assembly of Hibiscus sabdariffa L. provides insights into metabolisms of medicinal natural products.</title>
        <authorList>
            <person name="Kim T."/>
        </authorList>
    </citation>
    <scope>NUCLEOTIDE SEQUENCE [LARGE SCALE GENOMIC DNA]</scope>
    <source>
        <strain evidence="2">TK-2024</strain>
        <tissue evidence="2">Old leaves</tissue>
    </source>
</reference>
<proteinExistence type="predicted"/>
<dbReference type="InterPro" id="IPR002156">
    <property type="entry name" value="RNaseH_domain"/>
</dbReference>
<protein>
    <recommendedName>
        <fullName evidence="1">RNase H type-1 domain-containing protein</fullName>
    </recommendedName>
</protein>
<dbReference type="EMBL" id="JBBPBM010000002">
    <property type="protein sequence ID" value="KAK8596639.1"/>
    <property type="molecule type" value="Genomic_DNA"/>
</dbReference>
<sequence>MHACKTMPRMRGRGCMLPYRISGAVLLLPRTLNRTVTFGVETIHIGSQVLAAGLGLGVCPFCSLEVETSLHAFRGYSDASEALRLDDFPDSIIFSHTTSIFDWLLKTTGSLSREAFTKFLLILWNLSNRRNLWVHDSRLQSVSATVTTTTLLHEDFFVANDGLKKLWSKPILSSPTWSPPLPETMAIPVDGAFIQDRGAGVGVVARDSRGRALGGLAQHSPGLDSPIFAEAAAVHAGLLLARERGWGKVIL</sequence>
<organism evidence="2 3">
    <name type="scientific">Hibiscus sabdariffa</name>
    <name type="common">roselle</name>
    <dbReference type="NCBI Taxonomy" id="183260"/>
    <lineage>
        <taxon>Eukaryota</taxon>
        <taxon>Viridiplantae</taxon>
        <taxon>Streptophyta</taxon>
        <taxon>Embryophyta</taxon>
        <taxon>Tracheophyta</taxon>
        <taxon>Spermatophyta</taxon>
        <taxon>Magnoliopsida</taxon>
        <taxon>eudicotyledons</taxon>
        <taxon>Gunneridae</taxon>
        <taxon>Pentapetalae</taxon>
        <taxon>rosids</taxon>
        <taxon>malvids</taxon>
        <taxon>Malvales</taxon>
        <taxon>Malvaceae</taxon>
        <taxon>Malvoideae</taxon>
        <taxon>Hibiscus</taxon>
    </lineage>
</organism>
<dbReference type="Proteomes" id="UP001472677">
    <property type="component" value="Unassembled WGS sequence"/>
</dbReference>
<dbReference type="CDD" id="cd06222">
    <property type="entry name" value="RNase_H_like"/>
    <property type="match status" value="1"/>
</dbReference>
<dbReference type="InterPro" id="IPR053151">
    <property type="entry name" value="RNase_H-like"/>
</dbReference>
<dbReference type="PANTHER" id="PTHR47723">
    <property type="entry name" value="OS05G0353850 PROTEIN"/>
    <property type="match status" value="1"/>
</dbReference>
<evidence type="ECO:0000313" key="2">
    <source>
        <dbReference type="EMBL" id="KAK8596639.1"/>
    </source>
</evidence>